<organism evidence="2 3">
    <name type="scientific">Rhodococcus ruber</name>
    <dbReference type="NCBI Taxonomy" id="1830"/>
    <lineage>
        <taxon>Bacteria</taxon>
        <taxon>Bacillati</taxon>
        <taxon>Actinomycetota</taxon>
        <taxon>Actinomycetes</taxon>
        <taxon>Mycobacteriales</taxon>
        <taxon>Nocardiaceae</taxon>
        <taxon>Rhodococcus</taxon>
    </lineage>
</organism>
<sequence>MRRGAGRRGRAGAEGVENAPGRVLAHAHGAVDVLVALGGQVGRREEDRSDGCELVLAVAVQAAEIVARRVGPAGPLLGAPVGFVVDHRVLGLLAEITGHGREDRGLAFRGGEFEDGVGLLVRHERHQGAPRILEIGVVVDLLDERPGAEARAGQALLAPERRVVHGVHLDDEPEGLVLVHLVLAARQRRDVGDAGVQVRRHGQHGEPGVDGDPVGHRAHAPRRPGLRALGPVQGPHRISEKHVVAEPFGQPLRHLLHTADDALVEDEVLVHEVAERTRGCRHEDRLQRGERVGRLGEHAPGDEQPDVGARFLVVRVGPEPVVEGDGVEFPRPRMRPRLVGADLGGERVEQRDQLVHLDAGVLGGRERVAAVPDGPALGVEVDVLAVAVAGEGAQTQFVEEGDQGGLVGGHPLTADLEHRSVDRVGPGAAADAVAGFEDGDPQARLSQAVGGGQAGRSRPDDDDVTLDGLHGIPLRENERHSYVSHHTVTSSRREEKTLAAIRGRKS</sequence>
<feature type="compositionally biased region" description="Basic residues" evidence="1">
    <location>
        <begin position="216"/>
        <end position="225"/>
    </location>
</feature>
<reference evidence="2 3" key="1">
    <citation type="journal article" date="2014" name="Genome Announc.">
        <title>Draft Genome Sequence of Propane- and Butane-Oxidizing Actinobacterium Rhodococcus ruber IEGM 231.</title>
        <authorList>
            <person name="Ivshina I.B."/>
            <person name="Kuyukina M.S."/>
            <person name="Krivoruchko A.V."/>
            <person name="Barbe V."/>
            <person name="Fischer C."/>
        </authorList>
    </citation>
    <scope>NUCLEOTIDE SEQUENCE [LARGE SCALE GENOMIC DNA]</scope>
</reference>
<evidence type="ECO:0000313" key="2">
    <source>
        <dbReference type="EMBL" id="CDZ87274.1"/>
    </source>
</evidence>
<feature type="region of interest" description="Disordered" evidence="1">
    <location>
        <begin position="199"/>
        <end position="229"/>
    </location>
</feature>
<name>A0A098BEY2_9NOCA</name>
<proteinExistence type="predicted"/>
<dbReference type="Proteomes" id="UP000042997">
    <property type="component" value="Unassembled WGS sequence"/>
</dbReference>
<accession>A0A098BEY2</accession>
<evidence type="ECO:0000313" key="3">
    <source>
        <dbReference type="Proteomes" id="UP000042997"/>
    </source>
</evidence>
<protein>
    <submittedName>
        <fullName evidence="2">Uncharacterized protein</fullName>
    </submittedName>
</protein>
<dbReference type="EMBL" id="CCSD01000032">
    <property type="protein sequence ID" value="CDZ87274.1"/>
    <property type="molecule type" value="Genomic_DNA"/>
</dbReference>
<dbReference type="AlphaFoldDB" id="A0A098BEY2"/>
<feature type="region of interest" description="Disordered" evidence="1">
    <location>
        <begin position="476"/>
        <end position="506"/>
    </location>
</feature>
<evidence type="ECO:0000256" key="1">
    <source>
        <dbReference type="SAM" id="MobiDB-lite"/>
    </source>
</evidence>
<gene>
    <name evidence="2" type="ORF">RHRU231_230102</name>
</gene>